<keyword evidence="3" id="KW-1185">Reference proteome</keyword>
<dbReference type="EMBL" id="JAPEVA010000002">
    <property type="protein sequence ID" value="KAJ4412641.1"/>
    <property type="molecule type" value="Genomic_DNA"/>
</dbReference>
<dbReference type="OrthoDB" id="1022638at2759"/>
<evidence type="ECO:0000256" key="1">
    <source>
        <dbReference type="SAM" id="MobiDB-lite"/>
    </source>
</evidence>
<feature type="region of interest" description="Disordered" evidence="1">
    <location>
        <begin position="74"/>
        <end position="120"/>
    </location>
</feature>
<name>A0A9W8ZNF3_9PLEO</name>
<dbReference type="Proteomes" id="UP001140510">
    <property type="component" value="Unassembled WGS sequence"/>
</dbReference>
<dbReference type="PANTHER" id="PTHR47843:SF2">
    <property type="entry name" value="BTB DOMAIN-CONTAINING PROTEIN"/>
    <property type="match status" value="1"/>
</dbReference>
<protein>
    <recommendedName>
        <fullName evidence="4">BTB domain-containing protein</fullName>
    </recommendedName>
</protein>
<accession>A0A9W8ZNF3</accession>
<dbReference type="AlphaFoldDB" id="A0A9W8ZNF3"/>
<proteinExistence type="predicted"/>
<dbReference type="Gene3D" id="3.30.710.10">
    <property type="entry name" value="Potassium Channel Kv1.1, Chain A"/>
    <property type="match status" value="1"/>
</dbReference>
<sequence length="334" mass="37474">MPKVLAKNYLLSPMINIVVGHVDDHGEQGVNARTFAVHGDLICNRSCFIRDALEVARTPIVRDNSTFEDDVQIAKSDEADSKSPRGSQSGVATPDTEAASETAAEEESGKDESNTGVITLPDEDPEVFATYVQLLYTGTLPSFEPFEKDIRGTSADGIDQTENDFKTAMLRNIHKQCNMLGQLYVVAEKLRDVDTKSSVMSAMVENLHRRGVLMFLAEFLQDPVTKEIFRQYLWDVLFAGDYTKRILRSLPCAEAMYILYSGPMKGCAARKLIFDTFAHANLALLLSRDEFWPEEFTKELALKQYEKVDRKGGKWSNTDDLPKLSRKEDYFGAT</sequence>
<feature type="region of interest" description="Disordered" evidence="1">
    <location>
        <begin position="308"/>
        <end position="334"/>
    </location>
</feature>
<feature type="compositionally biased region" description="Basic and acidic residues" evidence="1">
    <location>
        <begin position="320"/>
        <end position="334"/>
    </location>
</feature>
<evidence type="ECO:0000313" key="2">
    <source>
        <dbReference type="EMBL" id="KAJ4412641.1"/>
    </source>
</evidence>
<comment type="caution">
    <text evidence="2">The sequence shown here is derived from an EMBL/GenBank/DDBJ whole genome shotgun (WGS) entry which is preliminary data.</text>
</comment>
<evidence type="ECO:0000313" key="3">
    <source>
        <dbReference type="Proteomes" id="UP001140510"/>
    </source>
</evidence>
<evidence type="ECO:0008006" key="4">
    <source>
        <dbReference type="Google" id="ProtNLM"/>
    </source>
</evidence>
<gene>
    <name evidence="2" type="ORF">N0V91_000402</name>
</gene>
<organism evidence="2 3">
    <name type="scientific">Didymella pomorum</name>
    <dbReference type="NCBI Taxonomy" id="749634"/>
    <lineage>
        <taxon>Eukaryota</taxon>
        <taxon>Fungi</taxon>
        <taxon>Dikarya</taxon>
        <taxon>Ascomycota</taxon>
        <taxon>Pezizomycotina</taxon>
        <taxon>Dothideomycetes</taxon>
        <taxon>Pleosporomycetidae</taxon>
        <taxon>Pleosporales</taxon>
        <taxon>Pleosporineae</taxon>
        <taxon>Didymellaceae</taxon>
        <taxon>Didymella</taxon>
    </lineage>
</organism>
<reference evidence="2" key="1">
    <citation type="submission" date="2022-10" db="EMBL/GenBank/DDBJ databases">
        <title>Tapping the CABI collections for fungal endophytes: first genome assemblies for Collariella, Neodidymelliopsis, Ascochyta clinopodiicola, Didymella pomorum, Didymosphaeria variabile, Neocosmospora piperis and Neocucurbitaria cava.</title>
        <authorList>
            <person name="Hill R."/>
        </authorList>
    </citation>
    <scope>NUCLEOTIDE SEQUENCE</scope>
    <source>
        <strain evidence="2">IMI 355091</strain>
    </source>
</reference>
<dbReference type="PANTHER" id="PTHR47843">
    <property type="entry name" value="BTB DOMAIN-CONTAINING PROTEIN-RELATED"/>
    <property type="match status" value="1"/>
</dbReference>
<dbReference type="InterPro" id="IPR011333">
    <property type="entry name" value="SKP1/BTB/POZ_sf"/>
</dbReference>